<feature type="domain" description="Alpha-D-phosphohexomutase alpha/beta/alpha" evidence="17">
    <location>
        <begin position="232"/>
        <end position="339"/>
    </location>
</feature>
<comment type="subcellular location">
    <subcellularLocation>
        <location evidence="3">Cytoplasm</location>
    </subcellularLocation>
    <subcellularLocation>
        <location evidence="2">Nucleus</location>
    </subcellularLocation>
</comment>
<dbReference type="InterPro" id="IPR005846">
    <property type="entry name" value="A-D-PHexomutase_a/b/a-III"/>
</dbReference>
<dbReference type="FunCoup" id="H2AQN8">
    <property type="interactions" value="350"/>
</dbReference>
<dbReference type="Proteomes" id="UP000005220">
    <property type="component" value="Chromosome 2"/>
</dbReference>
<comment type="cofactor">
    <cofactor evidence="1">
        <name>Mg(2+)</name>
        <dbReference type="ChEBI" id="CHEBI:18420"/>
    </cofactor>
</comment>
<dbReference type="AlphaFoldDB" id="H2AQN8"/>
<evidence type="ECO:0000259" key="18">
    <source>
        <dbReference type="Pfam" id="PF02880"/>
    </source>
</evidence>
<dbReference type="GeneID" id="13883227"/>
<accession>H2AQN8</accession>
<sequence length="624" mass="71330">MSSQSNILSLIDEYVPERLKVSCDRWLRYDQNEETRSEILTIIGRKDWKELGNRLEGRIPFGTAGLRGRMEAGFTRMNSLVILQTSQGLAQYIMEKFPQNLSVVVGHDHRYHSKEFADITVATFLNAGFKVFYLNTENEFVHTPLVPYSVDKLRSACGVMITASHNPKDDNGYKVYYSNGCQIIPPHDKNIALTIEKNLTPWSKDWNWKDLFSTEERNGNLEFNGNKMFLAYVQDITRYVFTNGSPMLKTGKPWFVYTPMHGVGHKIFGQIAKQVLGLSENVDYFSVPEQIKPDPSFPTVSFPNPEEKGALDMAIQLAEREGLTLIIANDPDADRFSAAVKDKRSHEWRQLSGNEIGSLFAIFKLQEHKEKAASRKPLAMLNSTVSSQMLKKMAQVEGFHYEETLTGFKWIGNRALQLEQQGYDVCFGYEEAIGYMFPCMEHDKDGIIASVVFLHMYSKWLELEGLGPLDVLDLCFEKYGVFSEYNGYYTVEEPALIESVFSYIRDEYCPKARPYPEKLGREFFLTSFRDLTLGYQSDTIDFKPTLPVDASSQMITATLKPERTVGHEEIRFTIRGSGTEPKLKVYIESHAANKEAAANLAHLTWNVLRREWFRPEITGLKTSF</sequence>
<evidence type="ECO:0000256" key="11">
    <source>
        <dbReference type="ARBA" id="ARBA00023242"/>
    </source>
</evidence>
<dbReference type="PANTHER" id="PTHR45745">
    <property type="entry name" value="PHOSPHOMANNOMUTASE 45A"/>
    <property type="match status" value="1"/>
</dbReference>
<comment type="similarity">
    <text evidence="4">Belongs to the phosphohexose mutase family.</text>
</comment>
<dbReference type="SUPFAM" id="SSF55957">
    <property type="entry name" value="Phosphoglucomutase, C-terminal domain"/>
    <property type="match status" value="1"/>
</dbReference>
<keyword evidence="8" id="KW-0479">Metal-binding</keyword>
<keyword evidence="11" id="KW-0539">Nucleus</keyword>
<keyword evidence="5" id="KW-0963">Cytoplasm</keyword>
<evidence type="ECO:0000256" key="6">
    <source>
        <dbReference type="ARBA" id="ARBA00022526"/>
    </source>
</evidence>
<reference evidence="19 20" key="1">
    <citation type="journal article" date="2011" name="Proc. Natl. Acad. Sci. U.S.A.">
        <title>Evolutionary erosion of yeast sex chromosomes by mating-type switching accidents.</title>
        <authorList>
            <person name="Gordon J.L."/>
            <person name="Armisen D."/>
            <person name="Proux-Wera E."/>
            <person name="Oheigeartaigh S.S."/>
            <person name="Byrne K.P."/>
            <person name="Wolfe K.H."/>
        </authorList>
    </citation>
    <scope>NUCLEOTIDE SEQUENCE [LARGE SCALE GENOMIC DNA]</scope>
    <source>
        <strain evidence="20">ATCC 22294 / BCRC 22015 / CBS 2517 / CECT 1963 / NBRC 1671 / NRRL Y-8276</strain>
    </source>
</reference>
<dbReference type="Pfam" id="PF02878">
    <property type="entry name" value="PGM_PMM_I"/>
    <property type="match status" value="1"/>
</dbReference>
<evidence type="ECO:0000256" key="12">
    <source>
        <dbReference type="ARBA" id="ARBA00023277"/>
    </source>
</evidence>
<dbReference type="Pfam" id="PF02879">
    <property type="entry name" value="PGM_PMM_II"/>
    <property type="match status" value="1"/>
</dbReference>
<keyword evidence="6" id="KW-0313">Glucose metabolism</keyword>
<feature type="domain" description="Alpha-D-phosphohexomutase alpha/beta/alpha" evidence="16">
    <location>
        <begin position="60"/>
        <end position="198"/>
    </location>
</feature>
<dbReference type="GO" id="GO:0005634">
    <property type="term" value="C:nucleus"/>
    <property type="evidence" value="ECO:0007669"/>
    <property type="project" value="UniProtKB-SubCell"/>
</dbReference>
<dbReference type="FunFam" id="3.40.120.10:FF:000035">
    <property type="entry name" value="Pgm3p"/>
    <property type="match status" value="1"/>
</dbReference>
<keyword evidence="20" id="KW-1185">Reference proteome</keyword>
<keyword evidence="10" id="KW-0413">Isomerase</keyword>
<keyword evidence="12" id="KW-0119">Carbohydrate metabolism</keyword>
<dbReference type="EC" id="5.4.2.7" evidence="14"/>
<dbReference type="GO" id="GO:0000287">
    <property type="term" value="F:magnesium ion binding"/>
    <property type="evidence" value="ECO:0007669"/>
    <property type="project" value="InterPro"/>
</dbReference>
<evidence type="ECO:0000256" key="10">
    <source>
        <dbReference type="ARBA" id="ARBA00023235"/>
    </source>
</evidence>
<evidence type="ECO:0000256" key="1">
    <source>
        <dbReference type="ARBA" id="ARBA00001946"/>
    </source>
</evidence>
<dbReference type="InterPro" id="IPR005845">
    <property type="entry name" value="A-D-PHexomutase_a/b/a-II"/>
</dbReference>
<dbReference type="Pfam" id="PF00408">
    <property type="entry name" value="PGM_PMM_IV"/>
    <property type="match status" value="1"/>
</dbReference>
<dbReference type="FunFam" id="3.40.120.10:FF:000037">
    <property type="entry name" value="Pgm3p"/>
    <property type="match status" value="1"/>
</dbReference>
<dbReference type="InterPro" id="IPR005844">
    <property type="entry name" value="A-D-PHexomutase_a/b/a-I"/>
</dbReference>
<feature type="domain" description="Alpha-D-phosphohexomutase C-terminal" evidence="15">
    <location>
        <begin position="558"/>
        <end position="601"/>
    </location>
</feature>
<dbReference type="KEGG" id="kaf:KAFR_0B03920"/>
<feature type="domain" description="Alpha-D-phosphohexomutase alpha/beta/alpha" evidence="18">
    <location>
        <begin position="353"/>
        <end position="458"/>
    </location>
</feature>
<evidence type="ECO:0000259" key="15">
    <source>
        <dbReference type="Pfam" id="PF00408"/>
    </source>
</evidence>
<comment type="catalytic activity">
    <reaction evidence="13">
        <text>alpha-D-ribose 1-phosphate = D-ribose 5-phosphate</text>
        <dbReference type="Rhea" id="RHEA:18793"/>
        <dbReference type="ChEBI" id="CHEBI:57720"/>
        <dbReference type="ChEBI" id="CHEBI:78346"/>
        <dbReference type="EC" id="5.4.2.7"/>
    </reaction>
</comment>
<evidence type="ECO:0000256" key="14">
    <source>
        <dbReference type="ARBA" id="ARBA00066543"/>
    </source>
</evidence>
<evidence type="ECO:0000259" key="16">
    <source>
        <dbReference type="Pfam" id="PF02878"/>
    </source>
</evidence>
<evidence type="ECO:0000256" key="8">
    <source>
        <dbReference type="ARBA" id="ARBA00022723"/>
    </source>
</evidence>
<dbReference type="InParanoid" id="H2AQN8"/>
<evidence type="ECO:0000256" key="2">
    <source>
        <dbReference type="ARBA" id="ARBA00004123"/>
    </source>
</evidence>
<dbReference type="GO" id="GO:0008973">
    <property type="term" value="F:phosphopentomutase activity"/>
    <property type="evidence" value="ECO:0007669"/>
    <property type="project" value="UniProtKB-EC"/>
</dbReference>
<protein>
    <recommendedName>
        <fullName evidence="14">phosphopentomutase</fullName>
        <ecNumber evidence="14">5.4.2.7</ecNumber>
    </recommendedName>
</protein>
<dbReference type="RefSeq" id="XP_003955823.1">
    <property type="nucleotide sequence ID" value="XM_003955774.1"/>
</dbReference>
<dbReference type="InterPro" id="IPR036900">
    <property type="entry name" value="A-D-PHexomutase_C_sf"/>
</dbReference>
<evidence type="ECO:0000256" key="3">
    <source>
        <dbReference type="ARBA" id="ARBA00004496"/>
    </source>
</evidence>
<organism evidence="19 20">
    <name type="scientific">Kazachstania africana (strain ATCC 22294 / BCRC 22015 / CBS 2517 / CECT 1963 / NBRC 1671 / NRRL Y-8276)</name>
    <name type="common">Yeast</name>
    <name type="synonym">Kluyveromyces africanus</name>
    <dbReference type="NCBI Taxonomy" id="1071382"/>
    <lineage>
        <taxon>Eukaryota</taxon>
        <taxon>Fungi</taxon>
        <taxon>Dikarya</taxon>
        <taxon>Ascomycota</taxon>
        <taxon>Saccharomycotina</taxon>
        <taxon>Saccharomycetes</taxon>
        <taxon>Saccharomycetales</taxon>
        <taxon>Saccharomycetaceae</taxon>
        <taxon>Kazachstania</taxon>
    </lineage>
</organism>
<dbReference type="PROSITE" id="PS00710">
    <property type="entry name" value="PGM_PMM"/>
    <property type="match status" value="1"/>
</dbReference>
<dbReference type="InterPro" id="IPR016055">
    <property type="entry name" value="A-D-PHexomutase_a/b/a-I/II/III"/>
</dbReference>
<dbReference type="Pfam" id="PF02880">
    <property type="entry name" value="PGM_PMM_III"/>
    <property type="match status" value="1"/>
</dbReference>
<evidence type="ECO:0000259" key="17">
    <source>
        <dbReference type="Pfam" id="PF02879"/>
    </source>
</evidence>
<dbReference type="Gene3D" id="3.40.120.10">
    <property type="entry name" value="Alpha-D-Glucose-1,6-Bisphosphate, subunit A, domain 3"/>
    <property type="match status" value="3"/>
</dbReference>
<evidence type="ECO:0000256" key="7">
    <source>
        <dbReference type="ARBA" id="ARBA00022553"/>
    </source>
</evidence>
<evidence type="ECO:0000256" key="4">
    <source>
        <dbReference type="ARBA" id="ARBA00010231"/>
    </source>
</evidence>
<dbReference type="GO" id="GO:0046115">
    <property type="term" value="P:guanosine catabolic process"/>
    <property type="evidence" value="ECO:0007669"/>
    <property type="project" value="EnsemblFungi"/>
</dbReference>
<evidence type="ECO:0000313" key="19">
    <source>
        <dbReference type="EMBL" id="CCF56688.1"/>
    </source>
</evidence>
<dbReference type="eggNOG" id="KOG1220">
    <property type="taxonomic scope" value="Eukaryota"/>
</dbReference>
<dbReference type="CDD" id="cd05799">
    <property type="entry name" value="PGM2"/>
    <property type="match status" value="1"/>
</dbReference>
<dbReference type="GO" id="GO:0006166">
    <property type="term" value="P:purine ribonucleoside salvage"/>
    <property type="evidence" value="ECO:0007669"/>
    <property type="project" value="EnsemblFungi"/>
</dbReference>
<dbReference type="EMBL" id="HE650822">
    <property type="protein sequence ID" value="CCF56688.1"/>
    <property type="molecule type" value="Genomic_DNA"/>
</dbReference>
<gene>
    <name evidence="19" type="primary">KAFR0B03920</name>
    <name evidence="19" type="ORF">KAFR_0B03920</name>
</gene>
<dbReference type="Gene3D" id="3.30.310.50">
    <property type="entry name" value="Alpha-D-phosphohexomutase, C-terminal domain"/>
    <property type="match status" value="1"/>
</dbReference>
<proteinExistence type="inferred from homology"/>
<dbReference type="OrthoDB" id="8300170at2759"/>
<dbReference type="PANTHER" id="PTHR45745:SF1">
    <property type="entry name" value="PHOSPHOGLUCOMUTASE 2B-RELATED"/>
    <property type="match status" value="1"/>
</dbReference>
<dbReference type="HOGENOM" id="CLU_016950_0_1_1"/>
<dbReference type="STRING" id="1071382.H2AQN8"/>
<evidence type="ECO:0000313" key="20">
    <source>
        <dbReference type="Proteomes" id="UP000005220"/>
    </source>
</evidence>
<evidence type="ECO:0000256" key="5">
    <source>
        <dbReference type="ARBA" id="ARBA00022490"/>
    </source>
</evidence>
<keyword evidence="9" id="KW-0460">Magnesium</keyword>
<dbReference type="InterPro" id="IPR016066">
    <property type="entry name" value="A-D-PHexomutase_CS"/>
</dbReference>
<dbReference type="GO" id="GO:0006006">
    <property type="term" value="P:glucose metabolic process"/>
    <property type="evidence" value="ECO:0007669"/>
    <property type="project" value="UniProtKB-KW"/>
</dbReference>
<name>H2AQN8_KAZAF</name>
<evidence type="ECO:0000256" key="9">
    <source>
        <dbReference type="ARBA" id="ARBA00022842"/>
    </source>
</evidence>
<dbReference type="SUPFAM" id="SSF53738">
    <property type="entry name" value="Phosphoglucomutase, first 3 domains"/>
    <property type="match status" value="3"/>
</dbReference>
<dbReference type="GO" id="GO:0006148">
    <property type="term" value="P:inosine catabolic process"/>
    <property type="evidence" value="ECO:0007669"/>
    <property type="project" value="EnsemblFungi"/>
</dbReference>
<keyword evidence="7" id="KW-0597">Phosphoprotein</keyword>
<dbReference type="InterPro" id="IPR005843">
    <property type="entry name" value="A-D-PHexomutase_C"/>
</dbReference>
<evidence type="ECO:0000256" key="13">
    <source>
        <dbReference type="ARBA" id="ARBA00051394"/>
    </source>
</evidence>
<dbReference type="GO" id="GO:0005737">
    <property type="term" value="C:cytoplasm"/>
    <property type="evidence" value="ECO:0007669"/>
    <property type="project" value="UniProtKB-SubCell"/>
</dbReference>